<protein>
    <submittedName>
        <fullName evidence="2">Uncharacterized protein</fullName>
    </submittedName>
</protein>
<dbReference type="Proteomes" id="UP001159427">
    <property type="component" value="Unassembled WGS sequence"/>
</dbReference>
<keyword evidence="3" id="KW-1185">Reference proteome</keyword>
<evidence type="ECO:0000313" key="3">
    <source>
        <dbReference type="Proteomes" id="UP001159427"/>
    </source>
</evidence>
<feature type="region of interest" description="Disordered" evidence="1">
    <location>
        <begin position="1"/>
        <end position="113"/>
    </location>
</feature>
<feature type="compositionally biased region" description="Polar residues" evidence="1">
    <location>
        <begin position="55"/>
        <end position="67"/>
    </location>
</feature>
<accession>A0ABN8MNI9</accession>
<proteinExistence type="predicted"/>
<feature type="compositionally biased region" description="Basic and acidic residues" evidence="1">
    <location>
        <begin position="84"/>
        <end position="93"/>
    </location>
</feature>
<gene>
    <name evidence="2" type="ORF">PEVE_00039087</name>
</gene>
<organism evidence="2 3">
    <name type="scientific">Porites evermanni</name>
    <dbReference type="NCBI Taxonomy" id="104178"/>
    <lineage>
        <taxon>Eukaryota</taxon>
        <taxon>Metazoa</taxon>
        <taxon>Cnidaria</taxon>
        <taxon>Anthozoa</taxon>
        <taxon>Hexacorallia</taxon>
        <taxon>Scleractinia</taxon>
        <taxon>Fungiina</taxon>
        <taxon>Poritidae</taxon>
        <taxon>Porites</taxon>
    </lineage>
</organism>
<comment type="caution">
    <text evidence="2">The sequence shown here is derived from an EMBL/GenBank/DDBJ whole genome shotgun (WGS) entry which is preliminary data.</text>
</comment>
<evidence type="ECO:0000256" key="1">
    <source>
        <dbReference type="SAM" id="MobiDB-lite"/>
    </source>
</evidence>
<dbReference type="EMBL" id="CALNXI010000680">
    <property type="protein sequence ID" value="CAH3032506.1"/>
    <property type="molecule type" value="Genomic_DNA"/>
</dbReference>
<feature type="compositionally biased region" description="Polar residues" evidence="1">
    <location>
        <begin position="28"/>
        <end position="41"/>
    </location>
</feature>
<sequence length="224" mass="24788">MAGLSFDQIKSAKKNLRKAPPPKVPLGSTASQNGDFSSDGGNVSVAAFRNRFEQKQSPNGQFGSLSRLSGDDRTSGENITSSRAKFEKFEQKAAKKPPPPRKPPIGAKSSEMLRRLDDNSNALKGEPIRKELPLFNRIGAAPHKKHKPANLKFKLDKYKDKIVQSNGTNHTDRGCNEGRALLMRNRKINQLTYFVPYVICGCTRKAKVKAQGRVVQSWVKITQG</sequence>
<reference evidence="2 3" key="1">
    <citation type="submission" date="2022-05" db="EMBL/GenBank/DDBJ databases">
        <authorList>
            <consortium name="Genoscope - CEA"/>
            <person name="William W."/>
        </authorList>
    </citation>
    <scope>NUCLEOTIDE SEQUENCE [LARGE SCALE GENOMIC DNA]</scope>
</reference>
<name>A0ABN8MNI9_9CNID</name>
<evidence type="ECO:0000313" key="2">
    <source>
        <dbReference type="EMBL" id="CAH3032506.1"/>
    </source>
</evidence>